<dbReference type="AlphaFoldDB" id="A0A1G4WX65"/>
<dbReference type="Gene3D" id="3.30.420.10">
    <property type="entry name" value="Ribonuclease H-like superfamily/Ribonuclease H"/>
    <property type="match status" value="1"/>
</dbReference>
<proteinExistence type="predicted"/>
<evidence type="ECO:0000313" key="2">
    <source>
        <dbReference type="Proteomes" id="UP000199707"/>
    </source>
</evidence>
<dbReference type="SUPFAM" id="SSF53098">
    <property type="entry name" value="Ribonuclease H-like"/>
    <property type="match status" value="1"/>
</dbReference>
<accession>A0A1G4WX65</accession>
<evidence type="ECO:0000313" key="1">
    <source>
        <dbReference type="EMBL" id="SCX31464.1"/>
    </source>
</evidence>
<dbReference type="STRING" id="1502745.SAMN02799620_05351"/>
<dbReference type="InterPro" id="IPR012337">
    <property type="entry name" value="RNaseH-like_sf"/>
</dbReference>
<dbReference type="GO" id="GO:0003676">
    <property type="term" value="F:nucleic acid binding"/>
    <property type="evidence" value="ECO:0007669"/>
    <property type="project" value="InterPro"/>
</dbReference>
<reference evidence="2" key="1">
    <citation type="submission" date="2016-10" db="EMBL/GenBank/DDBJ databases">
        <authorList>
            <person name="Varghese N."/>
            <person name="Submissions S."/>
        </authorList>
    </citation>
    <scope>NUCLEOTIDE SEQUENCE [LARGE SCALE GENOMIC DNA]</scope>
    <source>
        <strain evidence="2">UNC267MFSha1.1M11</strain>
    </source>
</reference>
<dbReference type="InterPro" id="IPR036397">
    <property type="entry name" value="RNaseH_sf"/>
</dbReference>
<protein>
    <submittedName>
        <fullName evidence="1">Uncharacterized protein</fullName>
    </submittedName>
</protein>
<sequence>MITLKPREVLVDPDQFDRTAKCTTGPAVNPETVITDHGRIYVSKHLNSVCQRLGVSIQPVHMRTGRRKGPLER</sequence>
<dbReference type="EMBL" id="FMUB01000013">
    <property type="protein sequence ID" value="SCX31464.1"/>
    <property type="molecule type" value="Genomic_DNA"/>
</dbReference>
<organism evidence="1 2">
    <name type="scientific">Mycolicibacterium fluoranthenivorans</name>
    <dbReference type="NCBI Taxonomy" id="258505"/>
    <lineage>
        <taxon>Bacteria</taxon>
        <taxon>Bacillati</taxon>
        <taxon>Actinomycetota</taxon>
        <taxon>Actinomycetes</taxon>
        <taxon>Mycobacteriales</taxon>
        <taxon>Mycobacteriaceae</taxon>
        <taxon>Mycolicibacterium</taxon>
    </lineage>
</organism>
<gene>
    <name evidence="1" type="ORF">SAMN02799620_05351</name>
</gene>
<dbReference type="Proteomes" id="UP000199707">
    <property type="component" value="Unassembled WGS sequence"/>
</dbReference>
<name>A0A1G4WX65_9MYCO</name>